<gene>
    <name evidence="1" type="ORF">Plil01_001347400</name>
</gene>
<dbReference type="Proteomes" id="UP001165083">
    <property type="component" value="Unassembled WGS sequence"/>
</dbReference>
<reference evidence="1" key="1">
    <citation type="submission" date="2023-04" db="EMBL/GenBank/DDBJ databases">
        <title>Phytophthora lilii NBRC 32176.</title>
        <authorList>
            <person name="Ichikawa N."/>
            <person name="Sato H."/>
            <person name="Tonouchi N."/>
        </authorList>
    </citation>
    <scope>NUCLEOTIDE SEQUENCE</scope>
    <source>
        <strain evidence="1">NBRC 32176</strain>
    </source>
</reference>
<organism evidence="1 2">
    <name type="scientific">Phytophthora lilii</name>
    <dbReference type="NCBI Taxonomy" id="2077276"/>
    <lineage>
        <taxon>Eukaryota</taxon>
        <taxon>Sar</taxon>
        <taxon>Stramenopiles</taxon>
        <taxon>Oomycota</taxon>
        <taxon>Peronosporomycetes</taxon>
        <taxon>Peronosporales</taxon>
        <taxon>Peronosporaceae</taxon>
        <taxon>Phytophthora</taxon>
    </lineage>
</organism>
<comment type="caution">
    <text evidence="1">The sequence shown here is derived from an EMBL/GenBank/DDBJ whole genome shotgun (WGS) entry which is preliminary data.</text>
</comment>
<keyword evidence="2" id="KW-1185">Reference proteome</keyword>
<evidence type="ECO:0000313" key="2">
    <source>
        <dbReference type="Proteomes" id="UP001165083"/>
    </source>
</evidence>
<proteinExistence type="predicted"/>
<name>A0A9W6X4T1_9STRA</name>
<sequence length="155" mass="17829">MINVEISICDWVISRLEMTMIVLTAAFTMRGWCRRMVWESQQKSAASCFHEFSKPPRALPALPVKCSSLTRWMRTSSILSERIHKDVSAAFVLTADQHEAEDDTLVVTLRRAAFVKLYYPEFDISEAVWQEVQQDVARWGDITTRAIRSVLYSVP</sequence>
<evidence type="ECO:0000313" key="1">
    <source>
        <dbReference type="EMBL" id="GMF31518.1"/>
    </source>
</evidence>
<dbReference type="AlphaFoldDB" id="A0A9W6X4T1"/>
<dbReference type="OrthoDB" id="117791at2759"/>
<accession>A0A9W6X4T1</accession>
<protein>
    <submittedName>
        <fullName evidence="1">Unnamed protein product</fullName>
    </submittedName>
</protein>
<dbReference type="EMBL" id="BSXW01000912">
    <property type="protein sequence ID" value="GMF31518.1"/>
    <property type="molecule type" value="Genomic_DNA"/>
</dbReference>